<dbReference type="InParanoid" id="A0A1X7TR57"/>
<organism evidence="1">
    <name type="scientific">Amphimedon queenslandica</name>
    <name type="common">Sponge</name>
    <dbReference type="NCBI Taxonomy" id="400682"/>
    <lineage>
        <taxon>Eukaryota</taxon>
        <taxon>Metazoa</taxon>
        <taxon>Porifera</taxon>
        <taxon>Demospongiae</taxon>
        <taxon>Heteroscleromorpha</taxon>
        <taxon>Haplosclerida</taxon>
        <taxon>Niphatidae</taxon>
        <taxon>Amphimedon</taxon>
    </lineage>
</organism>
<reference evidence="1" key="1">
    <citation type="submission" date="2017-05" db="UniProtKB">
        <authorList>
            <consortium name="EnsemblMetazoa"/>
        </authorList>
    </citation>
    <scope>IDENTIFICATION</scope>
</reference>
<evidence type="ECO:0000313" key="1">
    <source>
        <dbReference type="EnsemblMetazoa" id="Aqu2.1.17283_001"/>
    </source>
</evidence>
<protein>
    <submittedName>
        <fullName evidence="1">Uncharacterized protein</fullName>
    </submittedName>
</protein>
<dbReference type="AlphaFoldDB" id="A0A1X7TR57"/>
<accession>A0A1X7TR57</accession>
<proteinExistence type="predicted"/>
<name>A0A1X7TR57_AMPQE</name>
<sequence>MKTCKGEAINPQAHVDSMATSKTCMHVCTDSSQKSFKKLTPIVILLS</sequence>
<dbReference type="EnsemblMetazoa" id="Aqu2.1.17283_001">
    <property type="protein sequence ID" value="Aqu2.1.17283_001"/>
    <property type="gene ID" value="Aqu2.1.17283"/>
</dbReference>